<evidence type="ECO:0000256" key="6">
    <source>
        <dbReference type="ARBA" id="ARBA00023136"/>
    </source>
</evidence>
<keyword evidence="10" id="KW-1185">Reference proteome</keyword>
<accession>A0ABW5ALC3</accession>
<keyword evidence="6 7" id="KW-0472">Membrane</keyword>
<comment type="caution">
    <text evidence="9">The sequence shown here is derived from an EMBL/GenBank/DDBJ whole genome shotgun (WGS) entry which is preliminary data.</text>
</comment>
<proteinExistence type="inferred from homology"/>
<dbReference type="Pfam" id="PF00528">
    <property type="entry name" value="BPD_transp_1"/>
    <property type="match status" value="1"/>
</dbReference>
<dbReference type="EMBL" id="JBHUIW010000015">
    <property type="protein sequence ID" value="MFD2183222.1"/>
    <property type="molecule type" value="Genomic_DNA"/>
</dbReference>
<keyword evidence="3" id="KW-1003">Cell membrane</keyword>
<dbReference type="Gene3D" id="1.10.3720.10">
    <property type="entry name" value="MetI-like"/>
    <property type="match status" value="1"/>
</dbReference>
<evidence type="ECO:0000256" key="5">
    <source>
        <dbReference type="ARBA" id="ARBA00022989"/>
    </source>
</evidence>
<dbReference type="PANTHER" id="PTHR30151">
    <property type="entry name" value="ALKANE SULFONATE ABC TRANSPORTER-RELATED, MEMBRANE SUBUNIT"/>
    <property type="match status" value="1"/>
</dbReference>
<keyword evidence="2 7" id="KW-0813">Transport</keyword>
<sequence length="276" mass="29235">MSPDTTAGPLASPDTAPAESSRSLLTRLGEPKALSWIAVAVVILAWELACIVLALNPIYLPRPSRIVVALLDMFRNGGLTTDLIATLSRIFGGFFIALALGVALGVWMAVSVRVRAIADNFIAALYPLPKVTLIPLLIIWLGTGGPFMLTISMLGAFFPIVINTVLGISQCDQGLVLAARDLGASRRQIIRMVLLPSAIPSIFAGIRLGLGVSIILVVAAEMVVGKVGLGARLYLAGQVLETEQVFAVLIVLATLGIVVTKIQDAIDVRLGHWRVN</sequence>
<dbReference type="InterPro" id="IPR035906">
    <property type="entry name" value="MetI-like_sf"/>
</dbReference>
<keyword evidence="4 7" id="KW-0812">Transmembrane</keyword>
<feature type="transmembrane region" description="Helical" evidence="7">
    <location>
        <begin position="90"/>
        <end position="110"/>
    </location>
</feature>
<protein>
    <submittedName>
        <fullName evidence="9">ABC transporter permease</fullName>
    </submittedName>
</protein>
<dbReference type="SUPFAM" id="SSF161098">
    <property type="entry name" value="MetI-like"/>
    <property type="match status" value="1"/>
</dbReference>
<feature type="transmembrane region" description="Helical" evidence="7">
    <location>
        <begin position="245"/>
        <end position="263"/>
    </location>
</feature>
<reference evidence="10" key="1">
    <citation type="journal article" date="2019" name="Int. J. Syst. Evol. Microbiol.">
        <title>The Global Catalogue of Microorganisms (GCM) 10K type strain sequencing project: providing services to taxonomists for standard genome sequencing and annotation.</title>
        <authorList>
            <consortium name="The Broad Institute Genomics Platform"/>
            <consortium name="The Broad Institute Genome Sequencing Center for Infectious Disease"/>
            <person name="Wu L."/>
            <person name="Ma J."/>
        </authorList>
    </citation>
    <scope>NUCLEOTIDE SEQUENCE [LARGE SCALE GENOMIC DNA]</scope>
    <source>
        <strain evidence="10">CGMCC 1.6774</strain>
    </source>
</reference>
<feature type="transmembrane region" description="Helical" evidence="7">
    <location>
        <begin position="122"/>
        <end position="141"/>
    </location>
</feature>
<evidence type="ECO:0000256" key="1">
    <source>
        <dbReference type="ARBA" id="ARBA00004651"/>
    </source>
</evidence>
<evidence type="ECO:0000256" key="4">
    <source>
        <dbReference type="ARBA" id="ARBA00022692"/>
    </source>
</evidence>
<feature type="transmembrane region" description="Helical" evidence="7">
    <location>
        <begin position="147"/>
        <end position="168"/>
    </location>
</feature>
<dbReference type="RefSeq" id="WP_378478385.1">
    <property type="nucleotide sequence ID" value="NZ_JBHUIW010000015.1"/>
</dbReference>
<evidence type="ECO:0000256" key="3">
    <source>
        <dbReference type="ARBA" id="ARBA00022475"/>
    </source>
</evidence>
<comment type="similarity">
    <text evidence="7">Belongs to the binding-protein-dependent transport system permease family.</text>
</comment>
<dbReference type="CDD" id="cd06261">
    <property type="entry name" value="TM_PBP2"/>
    <property type="match status" value="1"/>
</dbReference>
<feature type="transmembrane region" description="Helical" evidence="7">
    <location>
        <begin position="33"/>
        <end position="55"/>
    </location>
</feature>
<evidence type="ECO:0000313" key="9">
    <source>
        <dbReference type="EMBL" id="MFD2183222.1"/>
    </source>
</evidence>
<dbReference type="Proteomes" id="UP001597314">
    <property type="component" value="Unassembled WGS sequence"/>
</dbReference>
<evidence type="ECO:0000259" key="8">
    <source>
        <dbReference type="PROSITE" id="PS50928"/>
    </source>
</evidence>
<dbReference type="PANTHER" id="PTHR30151:SF16">
    <property type="entry name" value="ABC TRANSPORTER PERMEASE PROTEIN"/>
    <property type="match status" value="1"/>
</dbReference>
<dbReference type="InterPro" id="IPR000515">
    <property type="entry name" value="MetI-like"/>
</dbReference>
<comment type="subcellular location">
    <subcellularLocation>
        <location evidence="1 7">Cell membrane</location>
        <topology evidence="1 7">Multi-pass membrane protein</topology>
    </subcellularLocation>
</comment>
<gene>
    <name evidence="9" type="ORF">ACFSOX_13770</name>
</gene>
<feature type="domain" description="ABC transmembrane type-1" evidence="8">
    <location>
        <begin position="83"/>
        <end position="263"/>
    </location>
</feature>
<feature type="transmembrane region" description="Helical" evidence="7">
    <location>
        <begin position="189"/>
        <end position="206"/>
    </location>
</feature>
<dbReference type="PROSITE" id="PS50928">
    <property type="entry name" value="ABC_TM1"/>
    <property type="match status" value="1"/>
</dbReference>
<keyword evidence="5 7" id="KW-1133">Transmembrane helix</keyword>
<evidence type="ECO:0000256" key="2">
    <source>
        <dbReference type="ARBA" id="ARBA00022448"/>
    </source>
</evidence>
<organism evidence="9 10">
    <name type="scientific">Rhodoplanes azumiensis</name>
    <dbReference type="NCBI Taxonomy" id="1897628"/>
    <lineage>
        <taxon>Bacteria</taxon>
        <taxon>Pseudomonadati</taxon>
        <taxon>Pseudomonadota</taxon>
        <taxon>Alphaproteobacteria</taxon>
        <taxon>Hyphomicrobiales</taxon>
        <taxon>Nitrobacteraceae</taxon>
        <taxon>Rhodoplanes</taxon>
    </lineage>
</organism>
<evidence type="ECO:0000313" key="10">
    <source>
        <dbReference type="Proteomes" id="UP001597314"/>
    </source>
</evidence>
<evidence type="ECO:0000256" key="7">
    <source>
        <dbReference type="RuleBase" id="RU363032"/>
    </source>
</evidence>
<name>A0ABW5ALC3_9BRAD</name>